<protein>
    <submittedName>
        <fullName evidence="6">TetR/AcrR family transcriptional regulator</fullName>
    </submittedName>
</protein>
<dbReference type="Gene3D" id="1.10.357.10">
    <property type="entry name" value="Tetracycline Repressor, domain 2"/>
    <property type="match status" value="1"/>
</dbReference>
<dbReference type="InterPro" id="IPR001647">
    <property type="entry name" value="HTH_TetR"/>
</dbReference>
<dbReference type="InterPro" id="IPR009057">
    <property type="entry name" value="Homeodomain-like_sf"/>
</dbReference>
<evidence type="ECO:0000313" key="7">
    <source>
        <dbReference type="Proteomes" id="UP000248012"/>
    </source>
</evidence>
<dbReference type="SUPFAM" id="SSF48498">
    <property type="entry name" value="Tetracyclin repressor-like, C-terminal domain"/>
    <property type="match status" value="1"/>
</dbReference>
<evidence type="ECO:0000256" key="2">
    <source>
        <dbReference type="ARBA" id="ARBA00023125"/>
    </source>
</evidence>
<feature type="domain" description="HTH tetR-type" evidence="5">
    <location>
        <begin position="3"/>
        <end position="63"/>
    </location>
</feature>
<dbReference type="InterPro" id="IPR036271">
    <property type="entry name" value="Tet_transcr_reg_TetR-rel_C_sf"/>
</dbReference>
<accession>A0A2V4NFU4</accession>
<dbReference type="RefSeq" id="WP_110794902.1">
    <property type="nucleotide sequence ID" value="NZ_KZ826481.1"/>
</dbReference>
<dbReference type="Pfam" id="PF00440">
    <property type="entry name" value="TetR_N"/>
    <property type="match status" value="1"/>
</dbReference>
<dbReference type="SUPFAM" id="SSF46689">
    <property type="entry name" value="Homeodomain-like"/>
    <property type="match status" value="1"/>
</dbReference>
<evidence type="ECO:0000259" key="5">
    <source>
        <dbReference type="PROSITE" id="PS50977"/>
    </source>
</evidence>
<evidence type="ECO:0000256" key="1">
    <source>
        <dbReference type="ARBA" id="ARBA00023015"/>
    </source>
</evidence>
<keyword evidence="3" id="KW-0804">Transcription</keyword>
<dbReference type="PROSITE" id="PS50977">
    <property type="entry name" value="HTH_TETR_2"/>
    <property type="match status" value="1"/>
</dbReference>
<reference evidence="6 7" key="1">
    <citation type="submission" date="2018-05" db="EMBL/GenBank/DDBJ databases">
        <title>Oceanovita maritima gen. nov., sp. nov., a marine bacterium in the family Rhodobacteraceae isolated from surface seawater of Lundu port Xiamen, China.</title>
        <authorList>
            <person name="Hetharua B.H."/>
            <person name="Min D."/>
            <person name="Liao H."/>
            <person name="Tian Y."/>
        </authorList>
    </citation>
    <scope>NUCLEOTIDE SEQUENCE [LARGE SCALE GENOMIC DNA]</scope>
    <source>
        <strain evidence="6 7">FSX-11</strain>
    </source>
</reference>
<dbReference type="EMBL" id="QFVT01000002">
    <property type="protein sequence ID" value="PYC49303.1"/>
    <property type="molecule type" value="Genomic_DNA"/>
</dbReference>
<keyword evidence="1" id="KW-0805">Transcription regulation</keyword>
<dbReference type="GO" id="GO:0003677">
    <property type="term" value="F:DNA binding"/>
    <property type="evidence" value="ECO:0007669"/>
    <property type="project" value="UniProtKB-UniRule"/>
</dbReference>
<dbReference type="OrthoDB" id="9809772at2"/>
<evidence type="ECO:0000313" key="6">
    <source>
        <dbReference type="EMBL" id="PYC49303.1"/>
    </source>
</evidence>
<evidence type="ECO:0000256" key="4">
    <source>
        <dbReference type="PROSITE-ProRule" id="PRU00335"/>
    </source>
</evidence>
<gene>
    <name evidence="6" type="ORF">DI396_03920</name>
</gene>
<proteinExistence type="predicted"/>
<dbReference type="AlphaFoldDB" id="A0A2V4NFU4"/>
<sequence>MATDTKINLLNSAERVARTRGFDGFSYADLAKDVGITKASIHHHFASKAKLAVALMKRYYDDLETACAEIDAQNETGAARLNALISRYHGALEDGQSLCLCVSFSTSTQSLSDDTVAEMNRFRKMITDWLSKAFALGQQDGTIKGVADPVQEATAALPLLEGAQLAARVAKDPDRFSAALRILTSRLSNCVN</sequence>
<dbReference type="PANTHER" id="PTHR47506:SF6">
    <property type="entry name" value="HTH-TYPE TRANSCRIPTIONAL REPRESSOR NEMR"/>
    <property type="match status" value="1"/>
</dbReference>
<keyword evidence="7" id="KW-1185">Reference proteome</keyword>
<evidence type="ECO:0000256" key="3">
    <source>
        <dbReference type="ARBA" id="ARBA00023163"/>
    </source>
</evidence>
<keyword evidence="2 4" id="KW-0238">DNA-binding</keyword>
<organism evidence="6 7">
    <name type="scientific">Litorivita pollutaquae</name>
    <dbReference type="NCBI Taxonomy" id="2200892"/>
    <lineage>
        <taxon>Bacteria</taxon>
        <taxon>Pseudomonadati</taxon>
        <taxon>Pseudomonadota</taxon>
        <taxon>Alphaproteobacteria</taxon>
        <taxon>Rhodobacterales</taxon>
        <taxon>Paracoccaceae</taxon>
        <taxon>Litorivita</taxon>
    </lineage>
</organism>
<comment type="caution">
    <text evidence="6">The sequence shown here is derived from an EMBL/GenBank/DDBJ whole genome shotgun (WGS) entry which is preliminary data.</text>
</comment>
<name>A0A2V4NFU4_9RHOB</name>
<dbReference type="PRINTS" id="PR00455">
    <property type="entry name" value="HTHTETR"/>
</dbReference>
<dbReference type="PANTHER" id="PTHR47506">
    <property type="entry name" value="TRANSCRIPTIONAL REGULATORY PROTEIN"/>
    <property type="match status" value="1"/>
</dbReference>
<dbReference type="Proteomes" id="UP000248012">
    <property type="component" value="Unassembled WGS sequence"/>
</dbReference>
<feature type="DNA-binding region" description="H-T-H motif" evidence="4">
    <location>
        <begin position="26"/>
        <end position="45"/>
    </location>
</feature>